<sequence length="379" mass="42230">MSPSLCLREARQRPCAGCFRRKAELTGDLSKKTSCTAKNLLFIGEFPPPYGGVTIKDSLLVEEVFDDCCVERFDLYCFKRDRFKAPWNAIRLIQMIKKASVVAVGVGHPARTCWVFRIAKAIRGYPFLGKISVFMMGVGTPAYLQEHPRYIPLVSKGRCIFTESEQLNRQLADLGCKNARFLPNCRKGVGACEPSPVGNIVRFVYFAQVRPEKGIETLARAVKALNSEGYEDQFDVAIYGSIQKGYETAFSGLFRGVPNATYRGAFDSSKNNVYKELNQYDVSVSSSSWREGMSGTNIESKFAGITSIVSDAGLNSECVQDGVDGLLVKPGDVDSLQNAMRRVIEDTSLLERLKNASYQSRIDYDVATWRQEVLDVVFQ</sequence>
<evidence type="ECO:0000259" key="1">
    <source>
        <dbReference type="Pfam" id="PF00534"/>
    </source>
</evidence>
<reference evidence="2 3" key="1">
    <citation type="journal article" date="2018" name="Elife">
        <title>Discovery and characterization of a prevalent human gut bacterial enzyme sufficient for the inactivation of a family of plant toxins.</title>
        <authorList>
            <person name="Koppel N."/>
            <person name="Bisanz J.E."/>
            <person name="Pandelia M.E."/>
            <person name="Turnbaugh P.J."/>
            <person name="Balskus E.P."/>
        </authorList>
    </citation>
    <scope>NUCLEOTIDE SEQUENCE [LARGE SCALE GENOMIC DNA]</scope>
    <source>
        <strain evidence="2 3">MR1 #12</strain>
    </source>
</reference>
<dbReference type="Pfam" id="PF00534">
    <property type="entry name" value="Glycos_transf_1"/>
    <property type="match status" value="1"/>
</dbReference>
<comment type="caution">
    <text evidence="2">The sequence shown here is derived from an EMBL/GenBank/DDBJ whole genome shotgun (WGS) entry which is preliminary data.</text>
</comment>
<dbReference type="Proteomes" id="UP000253752">
    <property type="component" value="Unassembled WGS sequence"/>
</dbReference>
<dbReference type="CDD" id="cd03801">
    <property type="entry name" value="GT4_PimA-like"/>
    <property type="match status" value="1"/>
</dbReference>
<dbReference type="Gene3D" id="3.40.50.2000">
    <property type="entry name" value="Glycogen Phosphorylase B"/>
    <property type="match status" value="1"/>
</dbReference>
<dbReference type="InterPro" id="IPR001296">
    <property type="entry name" value="Glyco_trans_1"/>
</dbReference>
<dbReference type="GO" id="GO:0016757">
    <property type="term" value="F:glycosyltransferase activity"/>
    <property type="evidence" value="ECO:0007669"/>
    <property type="project" value="InterPro"/>
</dbReference>
<dbReference type="SUPFAM" id="SSF53756">
    <property type="entry name" value="UDP-Glycosyltransferase/glycogen phosphorylase"/>
    <property type="match status" value="1"/>
</dbReference>
<proteinExistence type="predicted"/>
<organism evidence="2 3">
    <name type="scientific">Eggerthella lenta</name>
    <name type="common">Eubacterium lentum</name>
    <dbReference type="NCBI Taxonomy" id="84112"/>
    <lineage>
        <taxon>Bacteria</taxon>
        <taxon>Bacillati</taxon>
        <taxon>Actinomycetota</taxon>
        <taxon>Coriobacteriia</taxon>
        <taxon>Eggerthellales</taxon>
        <taxon>Eggerthellaceae</taxon>
        <taxon>Eggerthella</taxon>
    </lineage>
</organism>
<keyword evidence="2" id="KW-0808">Transferase</keyword>
<evidence type="ECO:0000313" key="3">
    <source>
        <dbReference type="Proteomes" id="UP000253752"/>
    </source>
</evidence>
<name>A0A369MQF3_EGGLN</name>
<feature type="domain" description="Glycosyl transferase family 1" evidence="1">
    <location>
        <begin position="203"/>
        <end position="359"/>
    </location>
</feature>
<accession>A0A369MQF3</accession>
<dbReference type="PANTHER" id="PTHR12526">
    <property type="entry name" value="GLYCOSYLTRANSFERASE"/>
    <property type="match status" value="1"/>
</dbReference>
<protein>
    <submittedName>
        <fullName evidence="2">Glycosyl transferase family 1</fullName>
    </submittedName>
</protein>
<dbReference type="AlphaFoldDB" id="A0A369MQF3"/>
<gene>
    <name evidence="2" type="ORF">C1872_09955</name>
</gene>
<dbReference type="EMBL" id="PPTX01000014">
    <property type="protein sequence ID" value="RDB78795.1"/>
    <property type="molecule type" value="Genomic_DNA"/>
</dbReference>
<evidence type="ECO:0000313" key="2">
    <source>
        <dbReference type="EMBL" id="RDB78795.1"/>
    </source>
</evidence>